<protein>
    <submittedName>
        <fullName evidence="5">Adenosyl-chloride synthase</fullName>
        <ecNumber evidence="5">2.5.1.94</ecNumber>
    </submittedName>
</protein>
<dbReference type="AlphaFoldDB" id="A0A517T3D3"/>
<accession>A0A517T3D3</accession>
<dbReference type="InterPro" id="IPR046469">
    <property type="entry name" value="SAM_HAT_N"/>
</dbReference>
<keyword evidence="5" id="KW-0808">Transferase</keyword>
<dbReference type="RefSeq" id="WP_145258737.1">
    <property type="nucleotide sequence ID" value="NZ_CP036316.1"/>
</dbReference>
<dbReference type="EC" id="2.5.1.94" evidence="5"/>
<dbReference type="GO" id="GO:0016740">
    <property type="term" value="F:transferase activity"/>
    <property type="evidence" value="ECO:0007669"/>
    <property type="project" value="UniProtKB-KW"/>
</dbReference>
<organism evidence="5 6">
    <name type="scientific">Calycomorphotria hydatis</name>
    <dbReference type="NCBI Taxonomy" id="2528027"/>
    <lineage>
        <taxon>Bacteria</taxon>
        <taxon>Pseudomonadati</taxon>
        <taxon>Planctomycetota</taxon>
        <taxon>Planctomycetia</taxon>
        <taxon>Planctomycetales</taxon>
        <taxon>Planctomycetaceae</taxon>
        <taxon>Calycomorphotria</taxon>
    </lineage>
</organism>
<dbReference type="PANTHER" id="PTHR35092:SF1">
    <property type="entry name" value="CHLORINASE MJ1651"/>
    <property type="match status" value="1"/>
</dbReference>
<dbReference type="Proteomes" id="UP000319976">
    <property type="component" value="Chromosome"/>
</dbReference>
<keyword evidence="1" id="KW-0949">S-adenosyl-L-methionine</keyword>
<feature type="domain" description="S-adenosyl-l-methionine hydroxide adenosyltransferase N-terminal" evidence="3">
    <location>
        <begin position="13"/>
        <end position="158"/>
    </location>
</feature>
<dbReference type="SUPFAM" id="SSF101852">
    <property type="entry name" value="Bacterial fluorinating enzyme, C-terminal domain"/>
    <property type="match status" value="1"/>
</dbReference>
<dbReference type="SUPFAM" id="SSF102522">
    <property type="entry name" value="Bacterial fluorinating enzyme, N-terminal domain"/>
    <property type="match status" value="1"/>
</dbReference>
<feature type="domain" description="S-adenosyl-l-methionine hydroxide adenosyltransferase C-terminal" evidence="4">
    <location>
        <begin position="181"/>
        <end position="264"/>
    </location>
</feature>
<dbReference type="InterPro" id="IPR046470">
    <property type="entry name" value="SAM_HAT_C"/>
</dbReference>
<dbReference type="InterPro" id="IPR002747">
    <property type="entry name" value="SAM_OH_AdoTrfase"/>
</dbReference>
<dbReference type="Pfam" id="PF01887">
    <property type="entry name" value="SAM_HAT_N"/>
    <property type="match status" value="1"/>
</dbReference>
<evidence type="ECO:0000313" key="5">
    <source>
        <dbReference type="EMBL" id="QDT62876.1"/>
    </source>
</evidence>
<keyword evidence="6" id="KW-1185">Reference proteome</keyword>
<evidence type="ECO:0000259" key="4">
    <source>
        <dbReference type="Pfam" id="PF20257"/>
    </source>
</evidence>
<evidence type="ECO:0000256" key="2">
    <source>
        <dbReference type="ARBA" id="ARBA00024035"/>
    </source>
</evidence>
<dbReference type="InterPro" id="IPR023228">
    <property type="entry name" value="SAM_OH_AdoTrfase_N_sf"/>
</dbReference>
<evidence type="ECO:0000256" key="1">
    <source>
        <dbReference type="ARBA" id="ARBA00022691"/>
    </source>
</evidence>
<dbReference type="EMBL" id="CP036316">
    <property type="protein sequence ID" value="QDT62876.1"/>
    <property type="molecule type" value="Genomic_DNA"/>
</dbReference>
<dbReference type="Gene3D" id="2.40.30.90">
    <property type="entry name" value="Bacterial fluorinating enzyme like"/>
    <property type="match status" value="1"/>
</dbReference>
<sequence>MQSDDSHSPVSLITLTTDFGTVDHYVAQMKGVLLARSPSARLIDVTHQLPPQDVTAAALLMEELYPPFPTGTVHLAVIDPGVGSNRTMLAAQAHGQYFVAPNNGLLSFVMKSDPGFEAVMIENRNLFRDDVSQTFHGRDIMAPIAAELANGRPLSEIGPVCEAPVLLDEITPEVSGEKISGRIIRIDHFGNLITNIRESDISHSVSTKFVITSGDLMLQGLSSSYASHQPDEALAIIGSSGRLEVAVNQGNAAKVLNLGIGDEVMITTEEQS</sequence>
<dbReference type="KEGG" id="chya:V22_00740"/>
<dbReference type="PANTHER" id="PTHR35092">
    <property type="entry name" value="CHLORINASE MJ1651"/>
    <property type="match status" value="1"/>
</dbReference>
<dbReference type="PIRSF" id="PIRSF006779">
    <property type="entry name" value="UCP006779"/>
    <property type="match status" value="1"/>
</dbReference>
<dbReference type="InterPro" id="IPR023227">
    <property type="entry name" value="SAM_OH_AdoTrfase_C_sf"/>
</dbReference>
<name>A0A517T3D3_9PLAN</name>
<evidence type="ECO:0000313" key="6">
    <source>
        <dbReference type="Proteomes" id="UP000319976"/>
    </source>
</evidence>
<dbReference type="Gene3D" id="3.40.50.10790">
    <property type="entry name" value="S-adenosyl-l-methionine hydroxide adenosyltransferase, N-terminal"/>
    <property type="match status" value="1"/>
</dbReference>
<proteinExistence type="inferred from homology"/>
<reference evidence="5 6" key="1">
    <citation type="submission" date="2019-02" db="EMBL/GenBank/DDBJ databases">
        <title>Deep-cultivation of Planctomycetes and their phenomic and genomic characterization uncovers novel biology.</title>
        <authorList>
            <person name="Wiegand S."/>
            <person name="Jogler M."/>
            <person name="Boedeker C."/>
            <person name="Pinto D."/>
            <person name="Vollmers J."/>
            <person name="Rivas-Marin E."/>
            <person name="Kohn T."/>
            <person name="Peeters S.H."/>
            <person name="Heuer A."/>
            <person name="Rast P."/>
            <person name="Oberbeckmann S."/>
            <person name="Bunk B."/>
            <person name="Jeske O."/>
            <person name="Meyerdierks A."/>
            <person name="Storesund J.E."/>
            <person name="Kallscheuer N."/>
            <person name="Luecker S."/>
            <person name="Lage O.M."/>
            <person name="Pohl T."/>
            <person name="Merkel B.J."/>
            <person name="Hornburger P."/>
            <person name="Mueller R.-W."/>
            <person name="Bruemmer F."/>
            <person name="Labrenz M."/>
            <person name="Spormann A.M."/>
            <person name="Op den Camp H."/>
            <person name="Overmann J."/>
            <person name="Amann R."/>
            <person name="Jetten M.S.M."/>
            <person name="Mascher T."/>
            <person name="Medema M.H."/>
            <person name="Devos D.P."/>
            <person name="Kaster A.-K."/>
            <person name="Ovreas L."/>
            <person name="Rohde M."/>
            <person name="Galperin M.Y."/>
            <person name="Jogler C."/>
        </authorList>
    </citation>
    <scope>NUCLEOTIDE SEQUENCE [LARGE SCALE GENOMIC DNA]</scope>
    <source>
        <strain evidence="5 6">V22</strain>
    </source>
</reference>
<gene>
    <name evidence="5" type="primary">salL</name>
    <name evidence="5" type="ORF">V22_00740</name>
</gene>
<dbReference type="Pfam" id="PF20257">
    <property type="entry name" value="SAM_HAT_C"/>
    <property type="match status" value="1"/>
</dbReference>
<dbReference type="OrthoDB" id="9792195at2"/>
<comment type="similarity">
    <text evidence="2">Belongs to the SAM hydrolase / SAM-dependent halogenase family.</text>
</comment>
<evidence type="ECO:0000259" key="3">
    <source>
        <dbReference type="Pfam" id="PF01887"/>
    </source>
</evidence>